<dbReference type="HOGENOM" id="CLU_3006775_0_0_7"/>
<evidence type="ECO:0000313" key="1">
    <source>
        <dbReference type="EMBL" id="CCO23488.1"/>
    </source>
</evidence>
<dbReference type="KEGG" id="dhy:DESAM_21207"/>
<dbReference type="EMBL" id="FO203522">
    <property type="protein sequence ID" value="CCO23488.1"/>
    <property type="molecule type" value="Genomic_DNA"/>
</dbReference>
<reference evidence="1 2" key="1">
    <citation type="submission" date="2012-10" db="EMBL/GenBank/DDBJ databases">
        <authorList>
            <person name="Genoscope - CEA"/>
        </authorList>
    </citation>
    <scope>NUCLEOTIDE SEQUENCE [LARGE SCALE GENOMIC DNA]</scope>
    <source>
        <strain evidence="2">AM13 / DSM 14728</strain>
    </source>
</reference>
<dbReference type="AlphaFoldDB" id="L0R9N6"/>
<accession>L0R9N6</accession>
<proteinExistence type="predicted"/>
<protein>
    <submittedName>
        <fullName evidence="1">Uncharacterized protein</fullName>
    </submittedName>
</protein>
<sequence>MRASTTPCEVRRESVKDNLSSSIYDRKAIITEKAALTISSQSSLFNSLKAHLLDTK</sequence>
<keyword evidence="2" id="KW-1185">Reference proteome</keyword>
<name>L0R9N6_9BACT</name>
<organism evidence="1 2">
    <name type="scientific">Maridesulfovibrio hydrothermalis AM13 = DSM 14728</name>
    <dbReference type="NCBI Taxonomy" id="1121451"/>
    <lineage>
        <taxon>Bacteria</taxon>
        <taxon>Pseudomonadati</taxon>
        <taxon>Thermodesulfobacteriota</taxon>
        <taxon>Desulfovibrionia</taxon>
        <taxon>Desulfovibrionales</taxon>
        <taxon>Desulfovibrionaceae</taxon>
        <taxon>Maridesulfovibrio</taxon>
    </lineage>
</organism>
<dbReference type="Proteomes" id="UP000010808">
    <property type="component" value="Chromosome"/>
</dbReference>
<evidence type="ECO:0000313" key="2">
    <source>
        <dbReference type="Proteomes" id="UP000010808"/>
    </source>
</evidence>
<dbReference type="STRING" id="1121451.DESAM_21207"/>
<gene>
    <name evidence="1" type="ORF">DESAM_21207</name>
</gene>